<evidence type="ECO:0000313" key="1">
    <source>
        <dbReference type="EMBL" id="RBP17167.1"/>
    </source>
</evidence>
<protein>
    <recommendedName>
        <fullName evidence="3">N-acetyltransferase domain-containing protein</fullName>
    </recommendedName>
</protein>
<evidence type="ECO:0008006" key="3">
    <source>
        <dbReference type="Google" id="ProtNLM"/>
    </source>
</evidence>
<evidence type="ECO:0000313" key="2">
    <source>
        <dbReference type="Proteomes" id="UP000253529"/>
    </source>
</evidence>
<dbReference type="InterPro" id="IPR039968">
    <property type="entry name" value="BcerS-like"/>
</dbReference>
<dbReference type="EMBL" id="QNRK01000003">
    <property type="protein sequence ID" value="RBP17167.1"/>
    <property type="molecule type" value="Genomic_DNA"/>
</dbReference>
<dbReference type="RefSeq" id="WP_170153035.1">
    <property type="nucleotide sequence ID" value="NZ_QNRK01000003.1"/>
</dbReference>
<dbReference type="SUPFAM" id="SSF55729">
    <property type="entry name" value="Acyl-CoA N-acyltransferases (Nat)"/>
    <property type="match status" value="1"/>
</dbReference>
<dbReference type="Gene3D" id="3.40.630.30">
    <property type="match status" value="1"/>
</dbReference>
<organism evidence="1 2">
    <name type="scientific">Roseiarcus fermentans</name>
    <dbReference type="NCBI Taxonomy" id="1473586"/>
    <lineage>
        <taxon>Bacteria</taxon>
        <taxon>Pseudomonadati</taxon>
        <taxon>Pseudomonadota</taxon>
        <taxon>Alphaproteobacteria</taxon>
        <taxon>Hyphomicrobiales</taxon>
        <taxon>Roseiarcaceae</taxon>
        <taxon>Roseiarcus</taxon>
    </lineage>
</organism>
<comment type="caution">
    <text evidence="1">The sequence shown here is derived from an EMBL/GenBank/DDBJ whole genome shotgun (WGS) entry which is preliminary data.</text>
</comment>
<dbReference type="PANTHER" id="PTHR41368:SF1">
    <property type="entry name" value="PROTEIN YGHO"/>
    <property type="match status" value="1"/>
</dbReference>
<proteinExistence type="predicted"/>
<dbReference type="Proteomes" id="UP000253529">
    <property type="component" value="Unassembled WGS sequence"/>
</dbReference>
<accession>A0A366FRH4</accession>
<sequence length="377" mass="42176">MNGFEVRPVRDRAGLDDFIVAARRAEASNRQWVEQVHDEARQMFDAKSIFLKENAVQPFVAYRSGEPVGRIVATVDAGHQKKYGDRCGFFGFIESIDDPACFAALFGAAESFLRDKGMALSRGPFGLNVNGETGLLVEGFDQAHIMQTNHCPPYYGDAIETLGYVKATDLYALMCAVRESNVPERVAREIAKGRAPKIDIRTASYRNFFGDLHTLIDFYNDAWSENRWALPMSRAEADFTGKMMLPIARPGWIYFASYKGELVSVIAQVPDVNEALQGLDGKLFPTGLPTLLWRLHVRGTRRARVLLAATAKKWRDTIVGVAAMGQLMARSIADARKAGVEEVEYSWILEDNRAALAPVMSLPARRTRVFRIYEKQL</sequence>
<dbReference type="InterPro" id="IPR016181">
    <property type="entry name" value="Acyl_CoA_acyltransferase"/>
</dbReference>
<gene>
    <name evidence="1" type="ORF">DFR50_10352</name>
</gene>
<keyword evidence="2" id="KW-1185">Reference proteome</keyword>
<name>A0A366FRH4_9HYPH</name>
<dbReference type="AlphaFoldDB" id="A0A366FRH4"/>
<reference evidence="1 2" key="1">
    <citation type="submission" date="2018-06" db="EMBL/GenBank/DDBJ databases">
        <title>Genomic Encyclopedia of Type Strains, Phase IV (KMG-IV): sequencing the most valuable type-strain genomes for metagenomic binning, comparative biology and taxonomic classification.</title>
        <authorList>
            <person name="Goeker M."/>
        </authorList>
    </citation>
    <scope>NUCLEOTIDE SEQUENCE [LARGE SCALE GENOMIC DNA]</scope>
    <source>
        <strain evidence="1 2">DSM 24875</strain>
    </source>
</reference>
<dbReference type="PANTHER" id="PTHR41368">
    <property type="entry name" value="PROTEIN YGHO"/>
    <property type="match status" value="1"/>
</dbReference>